<dbReference type="Proteomes" id="UP000326757">
    <property type="component" value="Unassembled WGS sequence"/>
</dbReference>
<evidence type="ECO:0000313" key="2">
    <source>
        <dbReference type="Proteomes" id="UP000326757"/>
    </source>
</evidence>
<dbReference type="EMBL" id="VIGI01000002">
    <property type="protein sequence ID" value="KAB8304022.1"/>
    <property type="molecule type" value="Genomic_DNA"/>
</dbReference>
<sequence>MTDQHSFPGGEKRTSKIYQTVLPELGRLLLSQHLPSVDGKEVTVDEFAATVEKATKLIHSKKVFLQLQIVRPDYVQFLIDREAWEAFCGGPSQKGSPNYRPFPCKDPRIDNPLPQYFDPDSLTPDTYGLVYRDRLQPDFPNCRCGVLCSGAGTEHVDRCPYGYGGLRVTTPQEEYAAFRERLEEQSRKLGYKNSDERWERECEIEEAREEERRKVDVEMKERKKAAVKEGMGVKRVNTLVKQRGNKDKERLLRCSNM</sequence>
<reference evidence="1 2" key="1">
    <citation type="submission" date="2019-06" db="EMBL/GenBank/DDBJ databases">
        <title>Genome Sequence of the Brown Rot Fungal Pathogen Monilinia laxa.</title>
        <authorList>
            <person name="De Miccolis Angelini R.M."/>
            <person name="Landi L."/>
            <person name="Abate D."/>
            <person name="Pollastro S."/>
            <person name="Romanazzi G."/>
            <person name="Faretra F."/>
        </authorList>
    </citation>
    <scope>NUCLEOTIDE SEQUENCE [LARGE SCALE GENOMIC DNA]</scope>
    <source>
        <strain evidence="1 2">Mlax316</strain>
    </source>
</reference>
<name>A0A5N6KJZ7_MONLA</name>
<evidence type="ECO:0000313" key="1">
    <source>
        <dbReference type="EMBL" id="KAB8304022.1"/>
    </source>
</evidence>
<dbReference type="OrthoDB" id="3530301at2759"/>
<comment type="caution">
    <text evidence="1">The sequence shown here is derived from an EMBL/GenBank/DDBJ whole genome shotgun (WGS) entry which is preliminary data.</text>
</comment>
<gene>
    <name evidence="1" type="ORF">EYC80_005370</name>
</gene>
<protein>
    <submittedName>
        <fullName evidence="1">Uncharacterized protein</fullName>
    </submittedName>
</protein>
<accession>A0A5N6KJZ7</accession>
<dbReference type="AlphaFoldDB" id="A0A5N6KJZ7"/>
<keyword evidence="2" id="KW-1185">Reference proteome</keyword>
<organism evidence="1 2">
    <name type="scientific">Monilinia laxa</name>
    <name type="common">Brown rot fungus</name>
    <name type="synonym">Sclerotinia laxa</name>
    <dbReference type="NCBI Taxonomy" id="61186"/>
    <lineage>
        <taxon>Eukaryota</taxon>
        <taxon>Fungi</taxon>
        <taxon>Dikarya</taxon>
        <taxon>Ascomycota</taxon>
        <taxon>Pezizomycotina</taxon>
        <taxon>Leotiomycetes</taxon>
        <taxon>Helotiales</taxon>
        <taxon>Sclerotiniaceae</taxon>
        <taxon>Monilinia</taxon>
    </lineage>
</organism>
<proteinExistence type="predicted"/>